<evidence type="ECO:0000256" key="1">
    <source>
        <dbReference type="ARBA" id="ARBA00004613"/>
    </source>
</evidence>
<comment type="subcellular location">
    <subcellularLocation>
        <location evidence="1">Secreted</location>
    </subcellularLocation>
</comment>
<dbReference type="Gene3D" id="3.40.33.10">
    <property type="entry name" value="CAP"/>
    <property type="match status" value="1"/>
</dbReference>
<dbReference type="PRINTS" id="PR00837">
    <property type="entry name" value="V5TPXLIKE"/>
</dbReference>
<dbReference type="GO" id="GO:0005576">
    <property type="term" value="C:extracellular region"/>
    <property type="evidence" value="ECO:0007669"/>
    <property type="project" value="UniProtKB-SubCell"/>
</dbReference>
<dbReference type="eggNOG" id="KOG3017">
    <property type="taxonomic scope" value="Eukaryota"/>
</dbReference>
<evidence type="ECO:0000259" key="3">
    <source>
        <dbReference type="SMART" id="SM00198"/>
    </source>
</evidence>
<dbReference type="HOGENOM" id="CLU_1534188_0_0_1"/>
<feature type="domain" description="SCP" evidence="3">
    <location>
        <begin position="24"/>
        <end position="154"/>
    </location>
</feature>
<dbReference type="PANTHER" id="PTHR10334">
    <property type="entry name" value="CYSTEINE-RICH SECRETORY PROTEIN-RELATED"/>
    <property type="match status" value="1"/>
</dbReference>
<sequence>MAKENENVTCQNAEPELTEKRIKAIKKAVLKETNRYRRMHCACPLIMDDKLSAYAQEWAEHLASENMLETRPIPAYGENIMCARKPLFCVERMMKLWYQEKYNYDFIRPCFNIYAGHFTQMVWWETQLLGIGMASNDYRMWIVCNYHPAGNIRGHFKENVLPRKLLLSDSDIELDKINKSKEISIQAKCLIEKKQPCEKTKTYIIAKEGTTQKTKAVTFLA</sequence>
<dbReference type="FunCoup" id="B4MVV6">
    <property type="interactions" value="13"/>
</dbReference>
<dbReference type="OrthoDB" id="7862628at2759"/>
<dbReference type="FunFam" id="3.40.33.10:FF:000010">
    <property type="entry name" value="Predicted protein"/>
    <property type="match status" value="1"/>
</dbReference>
<dbReference type="KEGG" id="dwi:6641893"/>
<dbReference type="InterPro" id="IPR014044">
    <property type="entry name" value="CAP_dom"/>
</dbReference>
<dbReference type="AlphaFoldDB" id="B4MVV6"/>
<proteinExistence type="predicted"/>
<dbReference type="Pfam" id="PF00188">
    <property type="entry name" value="CAP"/>
    <property type="match status" value="1"/>
</dbReference>
<dbReference type="InterPro" id="IPR018244">
    <property type="entry name" value="Allrgn_V5/Tpx1_CS"/>
</dbReference>
<dbReference type="InterPro" id="IPR001283">
    <property type="entry name" value="CRISP-related"/>
</dbReference>
<dbReference type="CDD" id="cd05382">
    <property type="entry name" value="CAP_GAPR1-like"/>
    <property type="match status" value="1"/>
</dbReference>
<dbReference type="EMBL" id="CH963857">
    <property type="protein sequence ID" value="EDW75826.2"/>
    <property type="molecule type" value="Genomic_DNA"/>
</dbReference>
<dbReference type="PROSITE" id="PS01009">
    <property type="entry name" value="CRISP_1"/>
    <property type="match status" value="1"/>
</dbReference>
<name>B4MVV6_DROWI</name>
<keyword evidence="5" id="KW-1185">Reference proteome</keyword>
<dbReference type="SMR" id="B4MVV6"/>
<dbReference type="InterPro" id="IPR035940">
    <property type="entry name" value="CAP_sf"/>
</dbReference>
<gene>
    <name evidence="4" type="primary">Dwil\GK15149</name>
    <name evidence="4" type="ORF">Dwil_GK15149</name>
</gene>
<evidence type="ECO:0000256" key="2">
    <source>
        <dbReference type="ARBA" id="ARBA00022525"/>
    </source>
</evidence>
<dbReference type="InParanoid" id="B4MVV6"/>
<dbReference type="InterPro" id="IPR034113">
    <property type="entry name" value="SCP_GAPR1-like"/>
</dbReference>
<dbReference type="SUPFAM" id="SSF55797">
    <property type="entry name" value="PR-1-like"/>
    <property type="match status" value="1"/>
</dbReference>
<reference evidence="4 5" key="1">
    <citation type="journal article" date="2007" name="Nature">
        <title>Evolution of genes and genomes on the Drosophila phylogeny.</title>
        <authorList>
            <consortium name="Drosophila 12 Genomes Consortium"/>
            <person name="Clark A.G."/>
            <person name="Eisen M.B."/>
            <person name="Smith D.R."/>
            <person name="Bergman C.M."/>
            <person name="Oliver B."/>
            <person name="Markow T.A."/>
            <person name="Kaufman T.C."/>
            <person name="Kellis M."/>
            <person name="Gelbart W."/>
            <person name="Iyer V.N."/>
            <person name="Pollard D.A."/>
            <person name="Sackton T.B."/>
            <person name="Larracuente A.M."/>
            <person name="Singh N.D."/>
            <person name="Abad J.P."/>
            <person name="Abt D.N."/>
            <person name="Adryan B."/>
            <person name="Aguade M."/>
            <person name="Akashi H."/>
            <person name="Anderson W.W."/>
            <person name="Aquadro C.F."/>
            <person name="Ardell D.H."/>
            <person name="Arguello R."/>
            <person name="Artieri C.G."/>
            <person name="Barbash D.A."/>
            <person name="Barker D."/>
            <person name="Barsanti P."/>
            <person name="Batterham P."/>
            <person name="Batzoglou S."/>
            <person name="Begun D."/>
            <person name="Bhutkar A."/>
            <person name="Blanco E."/>
            <person name="Bosak S.A."/>
            <person name="Bradley R.K."/>
            <person name="Brand A.D."/>
            <person name="Brent M.R."/>
            <person name="Brooks A.N."/>
            <person name="Brown R.H."/>
            <person name="Butlin R.K."/>
            <person name="Caggese C."/>
            <person name="Calvi B.R."/>
            <person name="Bernardo de Carvalho A."/>
            <person name="Caspi A."/>
            <person name="Castrezana S."/>
            <person name="Celniker S.E."/>
            <person name="Chang J.L."/>
            <person name="Chapple C."/>
            <person name="Chatterji S."/>
            <person name="Chinwalla A."/>
            <person name="Civetta A."/>
            <person name="Clifton S.W."/>
            <person name="Comeron J.M."/>
            <person name="Costello J.C."/>
            <person name="Coyne J.A."/>
            <person name="Daub J."/>
            <person name="David R.G."/>
            <person name="Delcher A.L."/>
            <person name="Delehaunty K."/>
            <person name="Do C.B."/>
            <person name="Ebling H."/>
            <person name="Edwards K."/>
            <person name="Eickbush T."/>
            <person name="Evans J.D."/>
            <person name="Filipski A."/>
            <person name="Findeiss S."/>
            <person name="Freyhult E."/>
            <person name="Fulton L."/>
            <person name="Fulton R."/>
            <person name="Garcia A.C."/>
            <person name="Gardiner A."/>
            <person name="Garfield D.A."/>
            <person name="Garvin B.E."/>
            <person name="Gibson G."/>
            <person name="Gilbert D."/>
            <person name="Gnerre S."/>
            <person name="Godfrey J."/>
            <person name="Good R."/>
            <person name="Gotea V."/>
            <person name="Gravely B."/>
            <person name="Greenberg A.J."/>
            <person name="Griffiths-Jones S."/>
            <person name="Gross S."/>
            <person name="Guigo R."/>
            <person name="Gustafson E.A."/>
            <person name="Haerty W."/>
            <person name="Hahn M.W."/>
            <person name="Halligan D.L."/>
            <person name="Halpern A.L."/>
            <person name="Halter G.M."/>
            <person name="Han M.V."/>
            <person name="Heger A."/>
            <person name="Hillier L."/>
            <person name="Hinrichs A.S."/>
            <person name="Holmes I."/>
            <person name="Hoskins R.A."/>
            <person name="Hubisz M.J."/>
            <person name="Hultmark D."/>
            <person name="Huntley M.A."/>
            <person name="Jaffe D.B."/>
            <person name="Jagadeeshan S."/>
            <person name="Jeck W.R."/>
            <person name="Johnson J."/>
            <person name="Jones C.D."/>
            <person name="Jordan W.C."/>
            <person name="Karpen G.H."/>
            <person name="Kataoka E."/>
            <person name="Keightley P.D."/>
            <person name="Kheradpour P."/>
            <person name="Kirkness E.F."/>
            <person name="Koerich L.B."/>
            <person name="Kristiansen K."/>
            <person name="Kudrna D."/>
            <person name="Kulathinal R.J."/>
            <person name="Kumar S."/>
            <person name="Kwok R."/>
            <person name="Lander E."/>
            <person name="Langley C.H."/>
            <person name="Lapoint R."/>
            <person name="Lazzaro B.P."/>
            <person name="Lee S.J."/>
            <person name="Levesque L."/>
            <person name="Li R."/>
            <person name="Lin C.F."/>
            <person name="Lin M.F."/>
            <person name="Lindblad-Toh K."/>
            <person name="Llopart A."/>
            <person name="Long M."/>
            <person name="Low L."/>
            <person name="Lozovsky E."/>
            <person name="Lu J."/>
            <person name="Luo M."/>
            <person name="Machado C.A."/>
            <person name="Makalowski W."/>
            <person name="Marzo M."/>
            <person name="Matsuda M."/>
            <person name="Matzkin L."/>
            <person name="McAllister B."/>
            <person name="McBride C.S."/>
            <person name="McKernan B."/>
            <person name="McKernan K."/>
            <person name="Mendez-Lago M."/>
            <person name="Minx P."/>
            <person name="Mollenhauer M.U."/>
            <person name="Montooth K."/>
            <person name="Mount S.M."/>
            <person name="Mu X."/>
            <person name="Myers E."/>
            <person name="Negre B."/>
            <person name="Newfeld S."/>
            <person name="Nielsen R."/>
            <person name="Noor M.A."/>
            <person name="O'Grady P."/>
            <person name="Pachter L."/>
            <person name="Papaceit M."/>
            <person name="Parisi M.J."/>
            <person name="Parisi M."/>
            <person name="Parts L."/>
            <person name="Pedersen J.S."/>
            <person name="Pesole G."/>
            <person name="Phillippy A.M."/>
            <person name="Ponting C.P."/>
            <person name="Pop M."/>
            <person name="Porcelli D."/>
            <person name="Powell J.R."/>
            <person name="Prohaska S."/>
            <person name="Pruitt K."/>
            <person name="Puig M."/>
            <person name="Quesneville H."/>
            <person name="Ram K.R."/>
            <person name="Rand D."/>
            <person name="Rasmussen M.D."/>
            <person name="Reed L.K."/>
            <person name="Reenan R."/>
            <person name="Reily A."/>
            <person name="Remington K.A."/>
            <person name="Rieger T.T."/>
            <person name="Ritchie M.G."/>
            <person name="Robin C."/>
            <person name="Rogers Y.H."/>
            <person name="Rohde C."/>
            <person name="Rozas J."/>
            <person name="Rubenfield M.J."/>
            <person name="Ruiz A."/>
            <person name="Russo S."/>
            <person name="Salzberg S.L."/>
            <person name="Sanchez-Gracia A."/>
            <person name="Saranga D.J."/>
            <person name="Sato H."/>
            <person name="Schaeffer S.W."/>
            <person name="Schatz M.C."/>
            <person name="Schlenke T."/>
            <person name="Schwartz R."/>
            <person name="Segarra C."/>
            <person name="Singh R.S."/>
            <person name="Sirot L."/>
            <person name="Sirota M."/>
            <person name="Sisneros N.B."/>
            <person name="Smith C.D."/>
            <person name="Smith T.F."/>
            <person name="Spieth J."/>
            <person name="Stage D.E."/>
            <person name="Stark A."/>
            <person name="Stephan W."/>
            <person name="Strausberg R.L."/>
            <person name="Strempel S."/>
            <person name="Sturgill D."/>
            <person name="Sutton G."/>
            <person name="Sutton G.G."/>
            <person name="Tao W."/>
            <person name="Teichmann S."/>
            <person name="Tobari Y.N."/>
            <person name="Tomimura Y."/>
            <person name="Tsolas J.M."/>
            <person name="Valente V.L."/>
            <person name="Venter E."/>
            <person name="Venter J.C."/>
            <person name="Vicario S."/>
            <person name="Vieira F.G."/>
            <person name="Vilella A.J."/>
            <person name="Villasante A."/>
            <person name="Walenz B."/>
            <person name="Wang J."/>
            <person name="Wasserman M."/>
            <person name="Watts T."/>
            <person name="Wilson D."/>
            <person name="Wilson R.K."/>
            <person name="Wing R.A."/>
            <person name="Wolfner M.F."/>
            <person name="Wong A."/>
            <person name="Wong G.K."/>
            <person name="Wu C.I."/>
            <person name="Wu G."/>
            <person name="Yamamoto D."/>
            <person name="Yang H.P."/>
            <person name="Yang S.P."/>
            <person name="Yorke J.A."/>
            <person name="Yoshida K."/>
            <person name="Zdobnov E."/>
            <person name="Zhang P."/>
            <person name="Zhang Y."/>
            <person name="Zimin A.V."/>
            <person name="Baldwin J."/>
            <person name="Abdouelleil A."/>
            <person name="Abdulkadir J."/>
            <person name="Abebe A."/>
            <person name="Abera B."/>
            <person name="Abreu J."/>
            <person name="Acer S.C."/>
            <person name="Aftuck L."/>
            <person name="Alexander A."/>
            <person name="An P."/>
            <person name="Anderson E."/>
            <person name="Anderson S."/>
            <person name="Arachi H."/>
            <person name="Azer M."/>
            <person name="Bachantsang P."/>
            <person name="Barry A."/>
            <person name="Bayul T."/>
            <person name="Berlin A."/>
            <person name="Bessette D."/>
            <person name="Bloom T."/>
            <person name="Blye J."/>
            <person name="Boguslavskiy L."/>
            <person name="Bonnet C."/>
            <person name="Boukhgalter B."/>
            <person name="Bourzgui I."/>
            <person name="Brown A."/>
            <person name="Cahill P."/>
            <person name="Channer S."/>
            <person name="Cheshatsang Y."/>
            <person name="Chuda L."/>
            <person name="Citroen M."/>
            <person name="Collymore A."/>
            <person name="Cooke P."/>
            <person name="Costello M."/>
            <person name="D'Aco K."/>
            <person name="Daza R."/>
            <person name="De Haan G."/>
            <person name="DeGray S."/>
            <person name="DeMaso C."/>
            <person name="Dhargay N."/>
            <person name="Dooley K."/>
            <person name="Dooley E."/>
            <person name="Doricent M."/>
            <person name="Dorje P."/>
            <person name="Dorjee K."/>
            <person name="Dupes A."/>
            <person name="Elong R."/>
            <person name="Falk J."/>
            <person name="Farina A."/>
            <person name="Faro S."/>
            <person name="Ferguson D."/>
            <person name="Fisher S."/>
            <person name="Foley C.D."/>
            <person name="Franke A."/>
            <person name="Friedrich D."/>
            <person name="Gadbois L."/>
            <person name="Gearin G."/>
            <person name="Gearin C.R."/>
            <person name="Giannoukos G."/>
            <person name="Goode T."/>
            <person name="Graham J."/>
            <person name="Grandbois E."/>
            <person name="Grewal S."/>
            <person name="Gyaltsen K."/>
            <person name="Hafez N."/>
            <person name="Hagos B."/>
            <person name="Hall J."/>
            <person name="Henson C."/>
            <person name="Hollinger A."/>
            <person name="Honan T."/>
            <person name="Huard M.D."/>
            <person name="Hughes L."/>
            <person name="Hurhula B."/>
            <person name="Husby M.E."/>
            <person name="Kamat A."/>
            <person name="Kanga B."/>
            <person name="Kashin S."/>
            <person name="Khazanovich D."/>
            <person name="Kisner P."/>
            <person name="Lance K."/>
            <person name="Lara M."/>
            <person name="Lee W."/>
            <person name="Lennon N."/>
            <person name="Letendre F."/>
            <person name="LeVine R."/>
            <person name="Lipovsky A."/>
            <person name="Liu X."/>
            <person name="Liu J."/>
            <person name="Liu S."/>
            <person name="Lokyitsang T."/>
            <person name="Lokyitsang Y."/>
            <person name="Lubonja R."/>
            <person name="Lui A."/>
            <person name="MacDonald P."/>
            <person name="Magnisalis V."/>
            <person name="Maru K."/>
            <person name="Matthews C."/>
            <person name="McCusker W."/>
            <person name="McDonough S."/>
            <person name="Mehta T."/>
            <person name="Meldrim J."/>
            <person name="Meneus L."/>
            <person name="Mihai O."/>
            <person name="Mihalev A."/>
            <person name="Mihova T."/>
            <person name="Mittelman R."/>
            <person name="Mlenga V."/>
            <person name="Montmayeur A."/>
            <person name="Mulrain L."/>
            <person name="Navidi A."/>
            <person name="Naylor J."/>
            <person name="Negash T."/>
            <person name="Nguyen T."/>
            <person name="Nguyen N."/>
            <person name="Nicol R."/>
            <person name="Norbu C."/>
            <person name="Norbu N."/>
            <person name="Novod N."/>
            <person name="O'Neill B."/>
            <person name="Osman S."/>
            <person name="Markiewicz E."/>
            <person name="Oyono O.L."/>
            <person name="Patti C."/>
            <person name="Phunkhang P."/>
            <person name="Pierre F."/>
            <person name="Priest M."/>
            <person name="Raghuraman S."/>
            <person name="Rege F."/>
            <person name="Reyes R."/>
            <person name="Rise C."/>
            <person name="Rogov P."/>
            <person name="Ross K."/>
            <person name="Ryan E."/>
            <person name="Settipalli S."/>
            <person name="Shea T."/>
            <person name="Sherpa N."/>
            <person name="Shi L."/>
            <person name="Shih D."/>
            <person name="Sparrow T."/>
            <person name="Spaulding J."/>
            <person name="Stalker J."/>
            <person name="Stange-Thomann N."/>
            <person name="Stavropoulos S."/>
            <person name="Stone C."/>
            <person name="Strader C."/>
            <person name="Tesfaye S."/>
            <person name="Thomson T."/>
            <person name="Thoulutsang Y."/>
            <person name="Thoulutsang D."/>
            <person name="Topham K."/>
            <person name="Topping I."/>
            <person name="Tsamla T."/>
            <person name="Vassiliev H."/>
            <person name="Vo A."/>
            <person name="Wangchuk T."/>
            <person name="Wangdi T."/>
            <person name="Weiand M."/>
            <person name="Wilkinson J."/>
            <person name="Wilson A."/>
            <person name="Yadav S."/>
            <person name="Young G."/>
            <person name="Yu Q."/>
            <person name="Zembek L."/>
            <person name="Zhong D."/>
            <person name="Zimmer A."/>
            <person name="Zwirko Z."/>
            <person name="Jaffe D.B."/>
            <person name="Alvarez P."/>
            <person name="Brockman W."/>
            <person name="Butler J."/>
            <person name="Chin C."/>
            <person name="Gnerre S."/>
            <person name="Grabherr M."/>
            <person name="Kleber M."/>
            <person name="Mauceli E."/>
            <person name="MacCallum I."/>
        </authorList>
    </citation>
    <scope>NUCLEOTIDE SEQUENCE [LARGE SCALE GENOMIC DNA]</scope>
    <source>
        <strain evidence="5">Tucson 14030-0811.24</strain>
    </source>
</reference>
<evidence type="ECO:0000313" key="4">
    <source>
        <dbReference type="EMBL" id="EDW75826.2"/>
    </source>
</evidence>
<organism evidence="4 5">
    <name type="scientific">Drosophila willistoni</name>
    <name type="common">Fruit fly</name>
    <dbReference type="NCBI Taxonomy" id="7260"/>
    <lineage>
        <taxon>Eukaryota</taxon>
        <taxon>Metazoa</taxon>
        <taxon>Ecdysozoa</taxon>
        <taxon>Arthropoda</taxon>
        <taxon>Hexapoda</taxon>
        <taxon>Insecta</taxon>
        <taxon>Pterygota</taxon>
        <taxon>Neoptera</taxon>
        <taxon>Endopterygota</taxon>
        <taxon>Diptera</taxon>
        <taxon>Brachycera</taxon>
        <taxon>Muscomorpha</taxon>
        <taxon>Ephydroidea</taxon>
        <taxon>Drosophilidae</taxon>
        <taxon>Drosophila</taxon>
        <taxon>Sophophora</taxon>
    </lineage>
</organism>
<dbReference type="Proteomes" id="UP000007798">
    <property type="component" value="Unassembled WGS sequence"/>
</dbReference>
<dbReference type="SMART" id="SM00198">
    <property type="entry name" value="SCP"/>
    <property type="match status" value="1"/>
</dbReference>
<evidence type="ECO:0000313" key="5">
    <source>
        <dbReference type="Proteomes" id="UP000007798"/>
    </source>
</evidence>
<protein>
    <recommendedName>
        <fullName evidence="3">SCP domain-containing protein</fullName>
    </recommendedName>
</protein>
<accession>B4MVV6</accession>
<keyword evidence="2" id="KW-0964">Secreted</keyword>